<feature type="transmembrane region" description="Helical" evidence="1">
    <location>
        <begin position="171"/>
        <end position="189"/>
    </location>
</feature>
<keyword evidence="1" id="KW-0472">Membrane</keyword>
<feature type="transmembrane region" description="Helical" evidence="1">
    <location>
        <begin position="86"/>
        <end position="105"/>
    </location>
</feature>
<evidence type="ECO:0000256" key="2">
    <source>
        <dbReference type="SAM" id="SignalP"/>
    </source>
</evidence>
<keyword evidence="1" id="KW-1133">Transmembrane helix</keyword>
<reference evidence="3" key="1">
    <citation type="journal article" date="2020" name="Stud. Mycol.">
        <title>101 Dothideomycetes genomes: a test case for predicting lifestyles and emergence of pathogens.</title>
        <authorList>
            <person name="Haridas S."/>
            <person name="Albert R."/>
            <person name="Binder M."/>
            <person name="Bloem J."/>
            <person name="Labutti K."/>
            <person name="Salamov A."/>
            <person name="Andreopoulos B."/>
            <person name="Baker S."/>
            <person name="Barry K."/>
            <person name="Bills G."/>
            <person name="Bluhm B."/>
            <person name="Cannon C."/>
            <person name="Castanera R."/>
            <person name="Culley D."/>
            <person name="Daum C."/>
            <person name="Ezra D."/>
            <person name="Gonzalez J."/>
            <person name="Henrissat B."/>
            <person name="Kuo A."/>
            <person name="Liang C."/>
            <person name="Lipzen A."/>
            <person name="Lutzoni F."/>
            <person name="Magnuson J."/>
            <person name="Mondo S."/>
            <person name="Nolan M."/>
            <person name="Ohm R."/>
            <person name="Pangilinan J."/>
            <person name="Park H.-J."/>
            <person name="Ramirez L."/>
            <person name="Alfaro M."/>
            <person name="Sun H."/>
            <person name="Tritt A."/>
            <person name="Yoshinaga Y."/>
            <person name="Zwiers L.-H."/>
            <person name="Turgeon B."/>
            <person name="Goodwin S."/>
            <person name="Spatafora J."/>
            <person name="Crous P."/>
            <person name="Grigoriev I."/>
        </authorList>
    </citation>
    <scope>NUCLEOTIDE SEQUENCE</scope>
    <source>
        <strain evidence="3">CBS 122681</strain>
    </source>
</reference>
<feature type="chain" id="PRO_5025449228" evidence="2">
    <location>
        <begin position="23"/>
        <end position="307"/>
    </location>
</feature>
<accession>A0A6A6TJU9</accession>
<keyword evidence="4" id="KW-1185">Reference proteome</keyword>
<sequence>MATQTQTHILLILFFLTTAISADDSRFHNFFPRYRKQLIATRDGVCGSLFATKERGVVYTSTGESVCSALLDCMLDNTTESIKGDFASGVIALGLMPTILVYLGSTTAESALLARRRPLLAFLIAAGAPSVSPLRSFEYTDPVAQLEERGSLVEETKISALRGAVVTAGEYVVVLGAVANVYLACYYTGSWAVNTISCSDMYYTAIWASLAPILHVLGMLALRSKVMTVPRESRGSETWAWEVRQWLRYEMTPCVAQDKLVLQSKQDTFPFILVSWIGSILTVAHILYGVVAFSSLQFLGKSRDFAN</sequence>
<evidence type="ECO:0000256" key="1">
    <source>
        <dbReference type="SAM" id="Phobius"/>
    </source>
</evidence>
<name>A0A6A6TJU9_9PLEO</name>
<dbReference type="EMBL" id="MU004306">
    <property type="protein sequence ID" value="KAF2659561.1"/>
    <property type="molecule type" value="Genomic_DNA"/>
</dbReference>
<protein>
    <submittedName>
        <fullName evidence="3">Uncharacterized protein</fullName>
    </submittedName>
</protein>
<dbReference type="Proteomes" id="UP000799324">
    <property type="component" value="Unassembled WGS sequence"/>
</dbReference>
<proteinExistence type="predicted"/>
<dbReference type="AlphaFoldDB" id="A0A6A6TJU9"/>
<feature type="transmembrane region" description="Helical" evidence="1">
    <location>
        <begin position="269"/>
        <end position="293"/>
    </location>
</feature>
<feature type="transmembrane region" description="Helical" evidence="1">
    <location>
        <begin position="201"/>
        <end position="222"/>
    </location>
</feature>
<evidence type="ECO:0000313" key="4">
    <source>
        <dbReference type="Proteomes" id="UP000799324"/>
    </source>
</evidence>
<gene>
    <name evidence="3" type="ORF">K491DRAFT_689176</name>
</gene>
<keyword evidence="1" id="KW-0812">Transmembrane</keyword>
<feature type="signal peptide" evidence="2">
    <location>
        <begin position="1"/>
        <end position="22"/>
    </location>
</feature>
<evidence type="ECO:0000313" key="3">
    <source>
        <dbReference type="EMBL" id="KAF2659561.1"/>
    </source>
</evidence>
<dbReference type="OrthoDB" id="3009728at2759"/>
<organism evidence="3 4">
    <name type="scientific">Lophiostoma macrostomum CBS 122681</name>
    <dbReference type="NCBI Taxonomy" id="1314788"/>
    <lineage>
        <taxon>Eukaryota</taxon>
        <taxon>Fungi</taxon>
        <taxon>Dikarya</taxon>
        <taxon>Ascomycota</taxon>
        <taxon>Pezizomycotina</taxon>
        <taxon>Dothideomycetes</taxon>
        <taxon>Pleosporomycetidae</taxon>
        <taxon>Pleosporales</taxon>
        <taxon>Lophiostomataceae</taxon>
        <taxon>Lophiostoma</taxon>
    </lineage>
</organism>
<keyword evidence="2" id="KW-0732">Signal</keyword>